<reference evidence="1 2" key="1">
    <citation type="submission" date="2017-11" db="EMBL/GenBank/DDBJ databases">
        <title>Comparitive Functional Genomics of Dry Heat Resistant strains isolated from the Viking Spacecraft.</title>
        <authorList>
            <person name="Seuylemezian A."/>
            <person name="Cooper K."/>
            <person name="Vaishampayan P."/>
        </authorList>
    </citation>
    <scope>NUCLEOTIDE SEQUENCE [LARGE SCALE GENOMIC DNA]</scope>
    <source>
        <strain evidence="1 2">V1-29</strain>
    </source>
</reference>
<accession>A0A2N5MBY8</accession>
<organism evidence="1 2">
    <name type="scientific">Peribacillus deserti</name>
    <dbReference type="NCBI Taxonomy" id="673318"/>
    <lineage>
        <taxon>Bacteria</taxon>
        <taxon>Bacillati</taxon>
        <taxon>Bacillota</taxon>
        <taxon>Bacilli</taxon>
        <taxon>Bacillales</taxon>
        <taxon>Bacillaceae</taxon>
        <taxon>Peribacillus</taxon>
    </lineage>
</organism>
<dbReference type="AlphaFoldDB" id="A0A2N5MBY8"/>
<proteinExistence type="predicted"/>
<sequence length="69" mass="7924">MGWYNLLFLFLHNTHCLEKHRSCAFLAVQLRTDTFGHKPIAIKRQKRPFAAAFLMPSGVCFSNNIQGET</sequence>
<evidence type="ECO:0000313" key="2">
    <source>
        <dbReference type="Proteomes" id="UP000234748"/>
    </source>
</evidence>
<keyword evidence="2" id="KW-1185">Reference proteome</keyword>
<name>A0A2N5MBY8_9BACI</name>
<evidence type="ECO:0000313" key="1">
    <source>
        <dbReference type="EMBL" id="PLT31861.1"/>
    </source>
</evidence>
<protein>
    <submittedName>
        <fullName evidence="1">Uncharacterized protein</fullName>
    </submittedName>
</protein>
<comment type="caution">
    <text evidence="1">The sequence shown here is derived from an EMBL/GenBank/DDBJ whole genome shotgun (WGS) entry which is preliminary data.</text>
</comment>
<dbReference type="Proteomes" id="UP000234748">
    <property type="component" value="Unassembled WGS sequence"/>
</dbReference>
<dbReference type="EMBL" id="PGUY01000001">
    <property type="protein sequence ID" value="PLT31861.1"/>
    <property type="molecule type" value="Genomic_DNA"/>
</dbReference>
<gene>
    <name evidence="1" type="ORF">CUU66_00065</name>
</gene>